<proteinExistence type="predicted"/>
<dbReference type="Proteomes" id="UP001162131">
    <property type="component" value="Unassembled WGS sequence"/>
</dbReference>
<dbReference type="EMBL" id="CAJZBQ010000058">
    <property type="protein sequence ID" value="CAG9334640.1"/>
    <property type="molecule type" value="Genomic_DNA"/>
</dbReference>
<gene>
    <name evidence="1" type="ORF">BSTOLATCC_MIC61312</name>
</gene>
<comment type="caution">
    <text evidence="1">The sequence shown here is derived from an EMBL/GenBank/DDBJ whole genome shotgun (WGS) entry which is preliminary data.</text>
</comment>
<protein>
    <submittedName>
        <fullName evidence="1">Uncharacterized protein</fullName>
    </submittedName>
</protein>
<organism evidence="1 2">
    <name type="scientific">Blepharisma stoltei</name>
    <dbReference type="NCBI Taxonomy" id="1481888"/>
    <lineage>
        <taxon>Eukaryota</taxon>
        <taxon>Sar</taxon>
        <taxon>Alveolata</taxon>
        <taxon>Ciliophora</taxon>
        <taxon>Postciliodesmatophora</taxon>
        <taxon>Heterotrichea</taxon>
        <taxon>Heterotrichida</taxon>
        <taxon>Blepharismidae</taxon>
        <taxon>Blepharisma</taxon>
    </lineage>
</organism>
<evidence type="ECO:0000313" key="1">
    <source>
        <dbReference type="EMBL" id="CAG9334640.1"/>
    </source>
</evidence>
<name>A0AAU9K6H6_9CILI</name>
<accession>A0AAU9K6H6</accession>
<evidence type="ECO:0000313" key="2">
    <source>
        <dbReference type="Proteomes" id="UP001162131"/>
    </source>
</evidence>
<reference evidence="1" key="1">
    <citation type="submission" date="2021-09" db="EMBL/GenBank/DDBJ databases">
        <authorList>
            <consortium name="AG Swart"/>
            <person name="Singh M."/>
            <person name="Singh A."/>
            <person name="Seah K."/>
            <person name="Emmerich C."/>
        </authorList>
    </citation>
    <scope>NUCLEOTIDE SEQUENCE</scope>
    <source>
        <strain evidence="1">ATCC30299</strain>
    </source>
</reference>
<dbReference type="AlphaFoldDB" id="A0AAU9K6H6"/>
<sequence length="75" mass="8240">MNGDVSIRPFDAVISSEKSVKNLSQTVVYGFQVSFELVSMVALNRLWGDGNPLLENQGFWPEPQELGLVATKVSV</sequence>
<keyword evidence="2" id="KW-1185">Reference proteome</keyword>